<evidence type="ECO:0000313" key="3">
    <source>
        <dbReference type="Proteomes" id="UP000270296"/>
    </source>
</evidence>
<dbReference type="EMBL" id="UZAM01008884">
    <property type="protein sequence ID" value="VDP06813.1"/>
    <property type="molecule type" value="Genomic_DNA"/>
</dbReference>
<name>A0A183INT5_9BILA</name>
<dbReference type="AlphaFoldDB" id="A0A183INT5"/>
<feature type="signal peptide" evidence="1">
    <location>
        <begin position="1"/>
        <end position="22"/>
    </location>
</feature>
<evidence type="ECO:0000313" key="2">
    <source>
        <dbReference type="EMBL" id="VDP06813.1"/>
    </source>
</evidence>
<keyword evidence="3" id="KW-1185">Reference proteome</keyword>
<evidence type="ECO:0000313" key="4">
    <source>
        <dbReference type="WBParaSite" id="SBAD_0000549801-mRNA-1"/>
    </source>
</evidence>
<proteinExistence type="predicted"/>
<keyword evidence="1" id="KW-0732">Signal</keyword>
<dbReference type="WBParaSite" id="SBAD_0000549801-mRNA-1">
    <property type="protein sequence ID" value="SBAD_0000549801-mRNA-1"/>
    <property type="gene ID" value="SBAD_0000549801"/>
</dbReference>
<dbReference type="Proteomes" id="UP000270296">
    <property type="component" value="Unassembled WGS sequence"/>
</dbReference>
<organism evidence="4">
    <name type="scientific">Soboliphyme baturini</name>
    <dbReference type="NCBI Taxonomy" id="241478"/>
    <lineage>
        <taxon>Eukaryota</taxon>
        <taxon>Metazoa</taxon>
        <taxon>Ecdysozoa</taxon>
        <taxon>Nematoda</taxon>
        <taxon>Enoplea</taxon>
        <taxon>Dorylaimia</taxon>
        <taxon>Dioctophymatida</taxon>
        <taxon>Dioctophymatoidea</taxon>
        <taxon>Soboliphymatidae</taxon>
        <taxon>Soboliphyme</taxon>
    </lineage>
</organism>
<gene>
    <name evidence="2" type="ORF">SBAD_LOCUS5282</name>
</gene>
<reference evidence="2 3" key="2">
    <citation type="submission" date="2018-11" db="EMBL/GenBank/DDBJ databases">
        <authorList>
            <consortium name="Pathogen Informatics"/>
        </authorList>
    </citation>
    <scope>NUCLEOTIDE SEQUENCE [LARGE SCALE GENOMIC DNA]</scope>
</reference>
<accession>A0A183INT5</accession>
<feature type="chain" id="PRO_5043140121" evidence="1">
    <location>
        <begin position="23"/>
        <end position="187"/>
    </location>
</feature>
<dbReference type="OrthoDB" id="5857313at2759"/>
<evidence type="ECO:0000256" key="1">
    <source>
        <dbReference type="SAM" id="SignalP"/>
    </source>
</evidence>
<sequence>MLWPQALMVVTVVTLGCGPGAASSPMDTYPEAGGVYSGNQTLYFVSSPYKVTRTIFVQAGANLTIEQGVKLHFASGIGIVVQGVLHAVVRMEPRARAPVFFTSTRSCGRCFSSMAKKDVTRSFCRRGCIPNTSFGWRLSFSFPSAVHPCTFHDMVKSHKSVLPSTVPDNGSYAATEAQMHQLLFREA</sequence>
<reference evidence="4" key="1">
    <citation type="submission" date="2016-06" db="UniProtKB">
        <authorList>
            <consortium name="WormBaseParasite"/>
        </authorList>
    </citation>
    <scope>IDENTIFICATION</scope>
</reference>
<protein>
    <submittedName>
        <fullName evidence="4">Vitellogenin domain-containing protein</fullName>
    </submittedName>
</protein>